<dbReference type="InterPro" id="IPR019734">
    <property type="entry name" value="TPR_rpt"/>
</dbReference>
<dbReference type="Gene3D" id="1.25.40.10">
    <property type="entry name" value="Tetratricopeptide repeat domain"/>
    <property type="match status" value="1"/>
</dbReference>
<dbReference type="OrthoDB" id="3827853at2"/>
<evidence type="ECO:0000313" key="3">
    <source>
        <dbReference type="Proteomes" id="UP000292695"/>
    </source>
</evidence>
<evidence type="ECO:0000256" key="1">
    <source>
        <dbReference type="SAM" id="Phobius"/>
    </source>
</evidence>
<dbReference type="SMART" id="SM00028">
    <property type="entry name" value="TPR"/>
    <property type="match status" value="2"/>
</dbReference>
<proteinExistence type="predicted"/>
<keyword evidence="3" id="KW-1185">Reference proteome</keyword>
<dbReference type="AlphaFoldDB" id="A0A4R0IAK9"/>
<comment type="caution">
    <text evidence="2">The sequence shown here is derived from an EMBL/GenBank/DDBJ whole genome shotgun (WGS) entry which is preliminary data.</text>
</comment>
<accession>A0A4R0IAK9</accession>
<keyword evidence="1" id="KW-0472">Membrane</keyword>
<dbReference type="EMBL" id="SJKA01000010">
    <property type="protein sequence ID" value="TCC29357.1"/>
    <property type="molecule type" value="Genomic_DNA"/>
</dbReference>
<feature type="transmembrane region" description="Helical" evidence="1">
    <location>
        <begin position="34"/>
        <end position="51"/>
    </location>
</feature>
<dbReference type="RefSeq" id="WP_131293410.1">
    <property type="nucleotide sequence ID" value="NZ_SJKA01000010.1"/>
</dbReference>
<reference evidence="2 3" key="1">
    <citation type="submission" date="2019-02" db="EMBL/GenBank/DDBJ databases">
        <title>Kribbella capetownensis sp. nov. and Kribbella speibonae sp. nov., isolated from soil.</title>
        <authorList>
            <person name="Curtis S.M."/>
            <person name="Norton I."/>
            <person name="Everest G.J."/>
            <person name="Meyers P.R."/>
        </authorList>
    </citation>
    <scope>NUCLEOTIDE SEQUENCE [LARGE SCALE GENOMIC DNA]</scope>
    <source>
        <strain evidence="2 3">DSM 27082</strain>
    </source>
</reference>
<protein>
    <submittedName>
        <fullName evidence="2">Tetratricopeptide repeat protein</fullName>
    </submittedName>
</protein>
<name>A0A4R0IAK9_9ACTN</name>
<organism evidence="2 3">
    <name type="scientific">Kribbella sindirgiensis</name>
    <dbReference type="NCBI Taxonomy" id="1124744"/>
    <lineage>
        <taxon>Bacteria</taxon>
        <taxon>Bacillati</taxon>
        <taxon>Actinomycetota</taxon>
        <taxon>Actinomycetes</taxon>
        <taxon>Propionibacteriales</taxon>
        <taxon>Kribbellaceae</taxon>
        <taxon>Kribbella</taxon>
    </lineage>
</organism>
<sequence length="394" mass="43096">MTGERAVYVRGAIQSVATVAVVGGVIGWIAGWQYGHALVTAGLAGFLATLLRGQMRRSWYLGVAYVPGTAAVKSLQEERFEDAVAERAEQAGYLRKLAFAEPSETHHLPPALMAQWRALTSLDRHSDALVVAEEVVAVGRIVDAVRNEGRPVVDLALELLEFSLSELPPVRVGAEADELLMMRAERARSANRQHAQALGIVADRHLALNEYDAARPLLEERTRVRRHLAADERLVNALTALGHCLTELGEHEAARTAHAEALEIAQSIDLDDAFAIGANLAASLRELQRYDEAVSLSRSVVTTLRADHFSEDRHETSAARLTWALDLLGDDLRALHRLDEALEAYEEALTVQRSTGQPEDALPPVIRTLRALGRADEAHALEEELSALRKPSGR</sequence>
<feature type="transmembrane region" description="Helical" evidence="1">
    <location>
        <begin position="7"/>
        <end position="28"/>
    </location>
</feature>
<dbReference type="SUPFAM" id="SSF48452">
    <property type="entry name" value="TPR-like"/>
    <property type="match status" value="1"/>
</dbReference>
<dbReference type="Pfam" id="PF13181">
    <property type="entry name" value="TPR_8"/>
    <property type="match status" value="1"/>
</dbReference>
<keyword evidence="1" id="KW-1133">Transmembrane helix</keyword>
<evidence type="ECO:0000313" key="2">
    <source>
        <dbReference type="EMBL" id="TCC29357.1"/>
    </source>
</evidence>
<dbReference type="InterPro" id="IPR011990">
    <property type="entry name" value="TPR-like_helical_dom_sf"/>
</dbReference>
<dbReference type="Pfam" id="PF13374">
    <property type="entry name" value="TPR_10"/>
    <property type="match status" value="1"/>
</dbReference>
<keyword evidence="1" id="KW-0812">Transmembrane</keyword>
<gene>
    <name evidence="2" type="ORF">E0H50_27520</name>
</gene>
<dbReference type="Proteomes" id="UP000292695">
    <property type="component" value="Unassembled WGS sequence"/>
</dbReference>